<dbReference type="InterPro" id="IPR002067">
    <property type="entry name" value="MCP"/>
</dbReference>
<evidence type="ECO:0000256" key="2">
    <source>
        <dbReference type="ARBA" id="ARBA00006375"/>
    </source>
</evidence>
<dbReference type="EMBL" id="CAJVPI010000785">
    <property type="protein sequence ID" value="CAG8571948.1"/>
    <property type="molecule type" value="Genomic_DNA"/>
</dbReference>
<evidence type="ECO:0000256" key="7">
    <source>
        <dbReference type="ARBA" id="ARBA00023128"/>
    </source>
</evidence>
<comment type="caution">
    <text evidence="11">The sequence shown here is derived from an EMBL/GenBank/DDBJ whole genome shotgun (WGS) entry which is preliminary data.</text>
</comment>
<evidence type="ECO:0000313" key="11">
    <source>
        <dbReference type="EMBL" id="CAG8571948.1"/>
    </source>
</evidence>
<organism evidence="11 12">
    <name type="scientific">Paraglomus brasilianum</name>
    <dbReference type="NCBI Taxonomy" id="144538"/>
    <lineage>
        <taxon>Eukaryota</taxon>
        <taxon>Fungi</taxon>
        <taxon>Fungi incertae sedis</taxon>
        <taxon>Mucoromycota</taxon>
        <taxon>Glomeromycotina</taxon>
        <taxon>Glomeromycetes</taxon>
        <taxon>Paraglomerales</taxon>
        <taxon>Paraglomeraceae</taxon>
        <taxon>Paraglomus</taxon>
    </lineage>
</organism>
<dbReference type="GO" id="GO:0031966">
    <property type="term" value="C:mitochondrial membrane"/>
    <property type="evidence" value="ECO:0007669"/>
    <property type="project" value="UniProtKB-SubCell"/>
</dbReference>
<dbReference type="AlphaFoldDB" id="A0A9N9BMV4"/>
<dbReference type="PANTHER" id="PTHR45624:SF10">
    <property type="entry name" value="SLC (SOLUTE CARRIER) HOMOLOG"/>
    <property type="match status" value="1"/>
</dbReference>
<evidence type="ECO:0000256" key="6">
    <source>
        <dbReference type="ARBA" id="ARBA00022989"/>
    </source>
</evidence>
<feature type="repeat" description="Solcar" evidence="9">
    <location>
        <begin position="2"/>
        <end position="84"/>
    </location>
</feature>
<keyword evidence="7" id="KW-0496">Mitochondrion</keyword>
<evidence type="ECO:0000313" key="12">
    <source>
        <dbReference type="Proteomes" id="UP000789739"/>
    </source>
</evidence>
<dbReference type="Gene3D" id="1.50.40.10">
    <property type="entry name" value="Mitochondrial carrier domain"/>
    <property type="match status" value="1"/>
</dbReference>
<dbReference type="InterPro" id="IPR018108">
    <property type="entry name" value="MCP_transmembrane"/>
</dbReference>
<evidence type="ECO:0000256" key="9">
    <source>
        <dbReference type="PROSITE-ProRule" id="PRU00282"/>
    </source>
</evidence>
<dbReference type="SUPFAM" id="SSF103506">
    <property type="entry name" value="Mitochondrial carrier"/>
    <property type="match status" value="1"/>
</dbReference>
<evidence type="ECO:0000256" key="1">
    <source>
        <dbReference type="ARBA" id="ARBA00004225"/>
    </source>
</evidence>
<reference evidence="11" key="1">
    <citation type="submission" date="2021-06" db="EMBL/GenBank/DDBJ databases">
        <authorList>
            <person name="Kallberg Y."/>
            <person name="Tangrot J."/>
            <person name="Rosling A."/>
        </authorList>
    </citation>
    <scope>NUCLEOTIDE SEQUENCE</scope>
    <source>
        <strain evidence="11">BR232B</strain>
    </source>
</reference>
<dbReference type="InterPro" id="IPR050567">
    <property type="entry name" value="Mitochondrial_Carrier"/>
</dbReference>
<keyword evidence="5" id="KW-0677">Repeat</keyword>
<dbReference type="OrthoDB" id="193856at2759"/>
<dbReference type="PRINTS" id="PR00926">
    <property type="entry name" value="MITOCARRIER"/>
</dbReference>
<evidence type="ECO:0000256" key="3">
    <source>
        <dbReference type="ARBA" id="ARBA00022448"/>
    </source>
</evidence>
<dbReference type="Proteomes" id="UP000789739">
    <property type="component" value="Unassembled WGS sequence"/>
</dbReference>
<evidence type="ECO:0000256" key="4">
    <source>
        <dbReference type="ARBA" id="ARBA00022692"/>
    </source>
</evidence>
<evidence type="ECO:0000256" key="10">
    <source>
        <dbReference type="RuleBase" id="RU000488"/>
    </source>
</evidence>
<comment type="subcellular location">
    <subcellularLocation>
        <location evidence="1">Mitochondrion membrane</location>
        <topology evidence="1">Multi-pass membrane protein</topology>
    </subcellularLocation>
</comment>
<keyword evidence="6" id="KW-1133">Transmembrane helix</keyword>
<name>A0A9N9BMV4_9GLOM</name>
<gene>
    <name evidence="11" type="ORF">PBRASI_LOCUS6147</name>
</gene>
<dbReference type="PANTHER" id="PTHR45624">
    <property type="entry name" value="MITOCHONDRIAL BASIC AMINO ACIDS TRANSPORTER-RELATED"/>
    <property type="match status" value="1"/>
</dbReference>
<sequence>MAESLNDFIAGYVSGVAGLLVGNPLDVLKVRLQTYSPGVSKPSLSAMIKTEGFTSLFKGVASPIVGLAFLNSILFASYGGILRLFSTPNDQPTLTEVYIAGFGAGIACFLASTPTELVKCKTQVLREGKHRKDSVRDQTTSWAVFKAVLRREGIRGLYQGGWITIIRDAPGYAVYFWTYEGLKRTLGVNQSSGLDDISNVSRLLFAGGMAGLLSWASVYPLDTIKSRIQTQSHSPLINREQESMRHSNQPLLVKKPAPEPYKGVIDCIVRSYRAEGIRVFFRGMTPTLLRAWPVNAVTFYVYEIMIKWLNNKS</sequence>
<dbReference type="InterPro" id="IPR023395">
    <property type="entry name" value="MCP_dom_sf"/>
</dbReference>
<evidence type="ECO:0000256" key="8">
    <source>
        <dbReference type="ARBA" id="ARBA00023136"/>
    </source>
</evidence>
<protein>
    <submittedName>
        <fullName evidence="11">259_t:CDS:1</fullName>
    </submittedName>
</protein>
<proteinExistence type="inferred from homology"/>
<dbReference type="PROSITE" id="PS50920">
    <property type="entry name" value="SOLCAR"/>
    <property type="match status" value="3"/>
</dbReference>
<dbReference type="GO" id="GO:0022857">
    <property type="term" value="F:transmembrane transporter activity"/>
    <property type="evidence" value="ECO:0007669"/>
    <property type="project" value="TreeGrafter"/>
</dbReference>
<accession>A0A9N9BMV4</accession>
<keyword evidence="3 10" id="KW-0813">Transport</keyword>
<feature type="repeat" description="Solcar" evidence="9">
    <location>
        <begin position="198"/>
        <end position="308"/>
    </location>
</feature>
<comment type="similarity">
    <text evidence="2 10">Belongs to the mitochondrial carrier (TC 2.A.29) family.</text>
</comment>
<keyword evidence="4 9" id="KW-0812">Transmembrane</keyword>
<keyword evidence="12" id="KW-1185">Reference proteome</keyword>
<dbReference type="Pfam" id="PF00153">
    <property type="entry name" value="Mito_carr"/>
    <property type="match status" value="3"/>
</dbReference>
<feature type="repeat" description="Solcar" evidence="9">
    <location>
        <begin position="92"/>
        <end position="185"/>
    </location>
</feature>
<evidence type="ECO:0000256" key="5">
    <source>
        <dbReference type="ARBA" id="ARBA00022737"/>
    </source>
</evidence>
<keyword evidence="8 9" id="KW-0472">Membrane</keyword>